<dbReference type="PROSITE" id="PS50157">
    <property type="entry name" value="ZINC_FINGER_C2H2_2"/>
    <property type="match status" value="1"/>
</dbReference>
<dbReference type="GO" id="GO:0009788">
    <property type="term" value="P:negative regulation of abscisic acid-activated signaling pathway"/>
    <property type="evidence" value="ECO:0007669"/>
    <property type="project" value="InterPro"/>
</dbReference>
<evidence type="ECO:0000256" key="7">
    <source>
        <dbReference type="SAM" id="MobiDB-lite"/>
    </source>
</evidence>
<dbReference type="Pfam" id="PF13912">
    <property type="entry name" value="zf-C2H2_6"/>
    <property type="match status" value="1"/>
</dbReference>
<dbReference type="SUPFAM" id="SSF57667">
    <property type="entry name" value="beta-beta-alpha zinc fingers"/>
    <property type="match status" value="1"/>
</dbReference>
<evidence type="ECO:0000313" key="10">
    <source>
        <dbReference type="Proteomes" id="UP001279734"/>
    </source>
</evidence>
<reference evidence="9" key="1">
    <citation type="submission" date="2023-05" db="EMBL/GenBank/DDBJ databases">
        <title>Nepenthes gracilis genome sequencing.</title>
        <authorList>
            <person name="Fukushima K."/>
        </authorList>
    </citation>
    <scope>NUCLEOTIDE SEQUENCE</scope>
    <source>
        <strain evidence="9">SING2019-196</strain>
    </source>
</reference>
<feature type="domain" description="C2H2-type" evidence="8">
    <location>
        <begin position="79"/>
        <end position="106"/>
    </location>
</feature>
<dbReference type="GO" id="GO:0008270">
    <property type="term" value="F:zinc ion binding"/>
    <property type="evidence" value="ECO:0007669"/>
    <property type="project" value="UniProtKB-KW"/>
</dbReference>
<dbReference type="PROSITE" id="PS00028">
    <property type="entry name" value="ZINC_FINGER_C2H2_1"/>
    <property type="match status" value="1"/>
</dbReference>
<feature type="region of interest" description="Disordered" evidence="7">
    <location>
        <begin position="1"/>
        <end position="36"/>
    </location>
</feature>
<dbReference type="Gene3D" id="3.30.160.60">
    <property type="entry name" value="Classic Zinc Finger"/>
    <property type="match status" value="1"/>
</dbReference>
<keyword evidence="3 6" id="KW-0863">Zinc-finger</keyword>
<dbReference type="PANTHER" id="PTHR47287:SF9">
    <property type="entry name" value="ZINC FINGER PROTEIN 4-LIKE"/>
    <property type="match status" value="1"/>
</dbReference>
<dbReference type="AlphaFoldDB" id="A0AAD3T4N1"/>
<dbReference type="InterPro" id="IPR013087">
    <property type="entry name" value="Znf_C2H2_type"/>
</dbReference>
<dbReference type="GO" id="GO:0005634">
    <property type="term" value="C:nucleus"/>
    <property type="evidence" value="ECO:0007669"/>
    <property type="project" value="UniProtKB-SubCell"/>
</dbReference>
<dbReference type="PANTHER" id="PTHR47287">
    <property type="entry name" value="C2H2 AND C2HC ZINC FINGERS SUPERFAMILY PROTEIN"/>
    <property type="match status" value="1"/>
</dbReference>
<dbReference type="Proteomes" id="UP001279734">
    <property type="component" value="Unassembled WGS sequence"/>
</dbReference>
<keyword evidence="5" id="KW-0539">Nucleus</keyword>
<keyword evidence="10" id="KW-1185">Reference proteome</keyword>
<evidence type="ECO:0000256" key="2">
    <source>
        <dbReference type="ARBA" id="ARBA00022723"/>
    </source>
</evidence>
<evidence type="ECO:0000256" key="3">
    <source>
        <dbReference type="ARBA" id="ARBA00022771"/>
    </source>
</evidence>
<dbReference type="InterPro" id="IPR044246">
    <property type="entry name" value="ZFP3-like"/>
</dbReference>
<name>A0AAD3T4N1_NEPGR</name>
<comment type="subcellular location">
    <subcellularLocation>
        <location evidence="1">Nucleus</location>
    </subcellularLocation>
</comment>
<comment type="caution">
    <text evidence="9">The sequence shown here is derived from an EMBL/GenBank/DDBJ whole genome shotgun (WGS) entry which is preliminary data.</text>
</comment>
<keyword evidence="4" id="KW-0862">Zinc</keyword>
<evidence type="ECO:0000256" key="1">
    <source>
        <dbReference type="ARBA" id="ARBA00004123"/>
    </source>
</evidence>
<organism evidence="9 10">
    <name type="scientific">Nepenthes gracilis</name>
    <name type="common">Slender pitcher plant</name>
    <dbReference type="NCBI Taxonomy" id="150966"/>
    <lineage>
        <taxon>Eukaryota</taxon>
        <taxon>Viridiplantae</taxon>
        <taxon>Streptophyta</taxon>
        <taxon>Embryophyta</taxon>
        <taxon>Tracheophyta</taxon>
        <taxon>Spermatophyta</taxon>
        <taxon>Magnoliopsida</taxon>
        <taxon>eudicotyledons</taxon>
        <taxon>Gunneridae</taxon>
        <taxon>Pentapetalae</taxon>
        <taxon>Caryophyllales</taxon>
        <taxon>Nepenthaceae</taxon>
        <taxon>Nepenthes</taxon>
    </lineage>
</organism>
<evidence type="ECO:0000256" key="5">
    <source>
        <dbReference type="ARBA" id="ARBA00023242"/>
    </source>
</evidence>
<evidence type="ECO:0000259" key="8">
    <source>
        <dbReference type="PROSITE" id="PS50157"/>
    </source>
</evidence>
<dbReference type="InterPro" id="IPR036236">
    <property type="entry name" value="Znf_C2H2_sf"/>
</dbReference>
<dbReference type="EMBL" id="BSYO01000026">
    <property type="protein sequence ID" value="GMH23285.1"/>
    <property type="molecule type" value="Genomic_DNA"/>
</dbReference>
<gene>
    <name evidence="9" type="ORF">Nepgr_025128</name>
</gene>
<keyword evidence="2" id="KW-0479">Metal-binding</keyword>
<evidence type="ECO:0000256" key="6">
    <source>
        <dbReference type="PROSITE-ProRule" id="PRU00042"/>
    </source>
</evidence>
<feature type="compositionally biased region" description="Basic and acidic residues" evidence="7">
    <location>
        <begin position="1"/>
        <end position="17"/>
    </location>
</feature>
<evidence type="ECO:0000313" key="9">
    <source>
        <dbReference type="EMBL" id="GMH23285.1"/>
    </source>
</evidence>
<accession>A0AAD3T4N1</accession>
<protein>
    <recommendedName>
        <fullName evidence="8">C2H2-type domain-containing protein</fullName>
    </recommendedName>
</protein>
<sequence>MAAAIKEESSPSDHGPEPRTTSRGVDDQGYQEMKAMTIQRDLVLDLMLSSNGDHSIDPGTPHDQIQRLGTKKQNKSRVFSCSYCKRKFSTSQALGGHQNAHKQEREQAKMANCGVDVSSFGLSRPSSSFDHGQGTVPTPCNKFLDTIANGARLDKNLELENLEGGDLDLNLKL</sequence>
<proteinExistence type="predicted"/>
<evidence type="ECO:0000256" key="4">
    <source>
        <dbReference type="ARBA" id="ARBA00022833"/>
    </source>
</evidence>